<gene>
    <name evidence="1" type="ORF">T4D_2247</name>
</gene>
<evidence type="ECO:0000313" key="1">
    <source>
        <dbReference type="EMBL" id="KRY80592.1"/>
    </source>
</evidence>
<dbReference type="AlphaFoldDB" id="A0A0V1F3F2"/>
<name>A0A0V1F3F2_TRIPS</name>
<keyword evidence="2" id="KW-1185">Reference proteome</keyword>
<accession>A0A0V1F3F2</accession>
<protein>
    <submittedName>
        <fullName evidence="1">Uncharacterized protein</fullName>
    </submittedName>
</protein>
<dbReference type="Proteomes" id="UP000054995">
    <property type="component" value="Unassembled WGS sequence"/>
</dbReference>
<proteinExistence type="predicted"/>
<organism evidence="1 2">
    <name type="scientific">Trichinella pseudospiralis</name>
    <name type="common">Parasitic roundworm</name>
    <dbReference type="NCBI Taxonomy" id="6337"/>
    <lineage>
        <taxon>Eukaryota</taxon>
        <taxon>Metazoa</taxon>
        <taxon>Ecdysozoa</taxon>
        <taxon>Nematoda</taxon>
        <taxon>Enoplea</taxon>
        <taxon>Dorylaimia</taxon>
        <taxon>Trichinellida</taxon>
        <taxon>Trichinellidae</taxon>
        <taxon>Trichinella</taxon>
    </lineage>
</organism>
<reference evidence="1 2" key="1">
    <citation type="submission" date="2015-01" db="EMBL/GenBank/DDBJ databases">
        <title>Evolution of Trichinella species and genotypes.</title>
        <authorList>
            <person name="Korhonen P.K."/>
            <person name="Edoardo P."/>
            <person name="Giuseppe L.R."/>
            <person name="Gasser R.B."/>
        </authorList>
    </citation>
    <scope>NUCLEOTIDE SEQUENCE [LARGE SCALE GENOMIC DNA]</scope>
    <source>
        <strain evidence="1">ISS470</strain>
    </source>
</reference>
<dbReference type="EMBL" id="JYDT01000406">
    <property type="protein sequence ID" value="KRY80592.1"/>
    <property type="molecule type" value="Genomic_DNA"/>
</dbReference>
<comment type="caution">
    <text evidence="1">The sequence shown here is derived from an EMBL/GenBank/DDBJ whole genome shotgun (WGS) entry which is preliminary data.</text>
</comment>
<evidence type="ECO:0000313" key="2">
    <source>
        <dbReference type="Proteomes" id="UP000054995"/>
    </source>
</evidence>
<sequence>MKQEVRWKYHTTSGNSEDKTCLNLCDDVLITFHKITNFIIHLISSVMEDYDAICERKVEICLQKRMMSIRMHMQSEALMGQPMFCIQHHIRSTRSNGIENEHAQWQSWNSPSFFTVKNFNKELNVQNETIESVEASWSPFDPFGFLNCFFIYTRYENICCMPFRHLQMKFMNTSELFEQLRRVVYLSLYYRHTQSCLQSSLNPASYAIGALVYKVMNCNRYNEMNYANFY</sequence>